<dbReference type="Proteomes" id="UP000295717">
    <property type="component" value="Unassembled WGS sequence"/>
</dbReference>
<dbReference type="OrthoDB" id="7058953at2"/>
<keyword evidence="3" id="KW-1185">Reference proteome</keyword>
<dbReference type="Gene3D" id="1.25.40.10">
    <property type="entry name" value="Tetratricopeptide repeat domain"/>
    <property type="match status" value="1"/>
</dbReference>
<dbReference type="Pfam" id="PF13414">
    <property type="entry name" value="TPR_11"/>
    <property type="match status" value="1"/>
</dbReference>
<dbReference type="RefSeq" id="WP_132977043.1">
    <property type="nucleotide sequence ID" value="NZ_SMAO01000004.1"/>
</dbReference>
<name>A0A4R3MYI8_9GAMM</name>
<feature type="repeat" description="TPR" evidence="1">
    <location>
        <begin position="199"/>
        <end position="232"/>
    </location>
</feature>
<dbReference type="InterPro" id="IPR019734">
    <property type="entry name" value="TPR_rpt"/>
</dbReference>
<dbReference type="PROSITE" id="PS50293">
    <property type="entry name" value="TPR_REGION"/>
    <property type="match status" value="1"/>
</dbReference>
<accession>A0A4R3MYI8</accession>
<evidence type="ECO:0000313" key="2">
    <source>
        <dbReference type="EMBL" id="TCT21455.1"/>
    </source>
</evidence>
<dbReference type="AlphaFoldDB" id="A0A4R3MYI8"/>
<comment type="caution">
    <text evidence="2">The sequence shown here is derived from an EMBL/GenBank/DDBJ whole genome shotgun (WGS) entry which is preliminary data.</text>
</comment>
<evidence type="ECO:0000313" key="3">
    <source>
        <dbReference type="Proteomes" id="UP000295717"/>
    </source>
</evidence>
<feature type="repeat" description="TPR" evidence="1">
    <location>
        <begin position="312"/>
        <end position="345"/>
    </location>
</feature>
<keyword evidence="1" id="KW-0802">TPR repeat</keyword>
<gene>
    <name evidence="2" type="ORF">EDC35_104313</name>
</gene>
<evidence type="ECO:0000256" key="1">
    <source>
        <dbReference type="PROSITE-ProRule" id="PRU00339"/>
    </source>
</evidence>
<dbReference type="SUPFAM" id="SSF48452">
    <property type="entry name" value="TPR-like"/>
    <property type="match status" value="1"/>
</dbReference>
<organism evidence="2 3">
    <name type="scientific">Thiobaca trueperi</name>
    <dbReference type="NCBI Taxonomy" id="127458"/>
    <lineage>
        <taxon>Bacteria</taxon>
        <taxon>Pseudomonadati</taxon>
        <taxon>Pseudomonadota</taxon>
        <taxon>Gammaproteobacteria</taxon>
        <taxon>Chromatiales</taxon>
        <taxon>Chromatiaceae</taxon>
        <taxon>Thiobaca</taxon>
    </lineage>
</organism>
<dbReference type="SMART" id="SM00028">
    <property type="entry name" value="TPR"/>
    <property type="match status" value="3"/>
</dbReference>
<sequence length="364" mass="40206">MFDLATLVFGAGSAVGLAALLSTDPIVVRKAYVPLTVEYYQGYNGMLVSKLLRERIRIIAREAGTSRGDSLGVFNADESAIDVLAERLYVDGVVDSLREFLDLQSYSLDPYLVQSPDGVKLGIKGESADGQLFYLSVKGGQDEDIPVLIDRLAQLFIEKVDPYVLTLYYFRQDYALGDFTKSLPMIEHSVRVLPQVSKVWPLLLRGRVHYRLGEYDQAILTYQEALRIDPNFPLAFARWGEALVAKGDVKGGLEKMQLAVVKMHQNDFATHHLTSFAPPIYTLLGDHLVKIGADEAARGVYVQGLALASNDPLLQTSLGSLYLRHGQFDPAIKLLQSALVTHPDPSVPRKLLDQAMARESAPQS</sequence>
<dbReference type="InterPro" id="IPR011990">
    <property type="entry name" value="TPR-like_helical_dom_sf"/>
</dbReference>
<dbReference type="EMBL" id="SMAO01000004">
    <property type="protein sequence ID" value="TCT21455.1"/>
    <property type="molecule type" value="Genomic_DNA"/>
</dbReference>
<dbReference type="PROSITE" id="PS50005">
    <property type="entry name" value="TPR"/>
    <property type="match status" value="2"/>
</dbReference>
<proteinExistence type="predicted"/>
<reference evidence="2 3" key="1">
    <citation type="submission" date="2019-03" db="EMBL/GenBank/DDBJ databases">
        <title>Genomic Encyclopedia of Type Strains, Phase IV (KMG-IV): sequencing the most valuable type-strain genomes for metagenomic binning, comparative biology and taxonomic classification.</title>
        <authorList>
            <person name="Goeker M."/>
        </authorList>
    </citation>
    <scope>NUCLEOTIDE SEQUENCE [LARGE SCALE GENOMIC DNA]</scope>
    <source>
        <strain evidence="2 3">DSM 13587</strain>
    </source>
</reference>
<protein>
    <submittedName>
        <fullName evidence="2">Tetratricopeptide repeat protein</fullName>
    </submittedName>
</protein>